<dbReference type="RefSeq" id="WP_092483696.1">
    <property type="nucleotide sequence ID" value="NZ_FOYM01000015.1"/>
</dbReference>
<dbReference type="SUPFAM" id="SSF53218">
    <property type="entry name" value="Molybdenum cofactor biosynthesis proteins"/>
    <property type="match status" value="1"/>
</dbReference>
<reference evidence="3" key="1">
    <citation type="submission" date="2016-10" db="EMBL/GenBank/DDBJ databases">
        <authorList>
            <person name="Varghese N."/>
            <person name="Submissions S."/>
        </authorList>
    </citation>
    <scope>NUCLEOTIDE SEQUENCE [LARGE SCALE GENOMIC DNA]</scope>
    <source>
        <strain evidence="3">DSM 3669</strain>
    </source>
</reference>
<proteinExistence type="predicted"/>
<organism evidence="2 3">
    <name type="scientific">Desulfoscipio geothermicus DSM 3669</name>
    <dbReference type="NCBI Taxonomy" id="1121426"/>
    <lineage>
        <taxon>Bacteria</taxon>
        <taxon>Bacillati</taxon>
        <taxon>Bacillota</taxon>
        <taxon>Clostridia</taxon>
        <taxon>Eubacteriales</taxon>
        <taxon>Desulfallaceae</taxon>
        <taxon>Desulfoscipio</taxon>
    </lineage>
</organism>
<dbReference type="OrthoDB" id="1676645at2"/>
<dbReference type="Pfam" id="PF00994">
    <property type="entry name" value="MoCF_biosynth"/>
    <property type="match status" value="1"/>
</dbReference>
<feature type="domain" description="MoaB/Mog" evidence="1">
    <location>
        <begin position="129"/>
        <end position="270"/>
    </location>
</feature>
<accession>A0A1I6DQY2</accession>
<dbReference type="Proteomes" id="UP000199584">
    <property type="component" value="Unassembled WGS sequence"/>
</dbReference>
<dbReference type="InterPro" id="IPR001453">
    <property type="entry name" value="MoaB/Mog_dom"/>
</dbReference>
<dbReference type="EMBL" id="FOYM01000015">
    <property type="protein sequence ID" value="SFR07846.1"/>
    <property type="molecule type" value="Genomic_DNA"/>
</dbReference>
<name>A0A1I6DQY2_9FIRM</name>
<evidence type="ECO:0000259" key="1">
    <source>
        <dbReference type="SMART" id="SM00852"/>
    </source>
</evidence>
<protein>
    <submittedName>
        <fullName evidence="2">Probable molybdopterin binding domain-containing protein</fullName>
    </submittedName>
</protein>
<sequence length="296" mass="32318">MELNLLQKTELWINNIELREVNLNELAAAAARVLGLPVDALLVVDVRDKVVVLDILRRSIQAEQIVGRKKELLLGLAQVPGVIITPQTEVHAQGVLGLIAAEPELRDELLKQTAQLAKQVKAGIARRGIVFASGWEVQKGLIEDTNSPYLIKLFEQHGYRMSFGGILPDDLVMITGRLRMTVSDGYGLIVTTGGVGAEDKDWSVESICRLDPTAATPTYLHFHAGQGRHVKNGVRIAVGQVDLTTLVALPGPHDEVQLAAPILLKGLEDGWSKEQLATALAGVLREKWQKAIHQEI</sequence>
<gene>
    <name evidence="2" type="ORF">SAMN05660706_11554</name>
</gene>
<dbReference type="InterPro" id="IPR036425">
    <property type="entry name" value="MoaB/Mog-like_dom_sf"/>
</dbReference>
<keyword evidence="3" id="KW-1185">Reference proteome</keyword>
<dbReference type="Gene3D" id="3.40.980.10">
    <property type="entry name" value="MoaB/Mog-like domain"/>
    <property type="match status" value="1"/>
</dbReference>
<evidence type="ECO:0000313" key="2">
    <source>
        <dbReference type="EMBL" id="SFR07846.1"/>
    </source>
</evidence>
<dbReference type="AlphaFoldDB" id="A0A1I6DQY2"/>
<dbReference type="SMART" id="SM00852">
    <property type="entry name" value="MoCF_biosynth"/>
    <property type="match status" value="1"/>
</dbReference>
<evidence type="ECO:0000313" key="3">
    <source>
        <dbReference type="Proteomes" id="UP000199584"/>
    </source>
</evidence>
<dbReference type="STRING" id="39060.SAMN05660706_11554"/>